<protein>
    <recommendedName>
        <fullName evidence="7">Ion transport domain-containing protein</fullName>
    </recommendedName>
</protein>
<dbReference type="PANTHER" id="PTHR35859">
    <property type="entry name" value="NONSELECTIVE CATION CHANNEL PROTEIN"/>
    <property type="match status" value="1"/>
</dbReference>
<feature type="domain" description="YVC1 N-terminal linker helical" evidence="3">
    <location>
        <begin position="42"/>
        <end position="209"/>
    </location>
</feature>
<dbReference type="Pfam" id="PF23190">
    <property type="entry name" value="LHD_TRPY1"/>
    <property type="match status" value="1"/>
</dbReference>
<feature type="transmembrane region" description="Helical" evidence="2">
    <location>
        <begin position="510"/>
        <end position="529"/>
    </location>
</feature>
<dbReference type="AlphaFoldDB" id="A0A0D2PAP4"/>
<dbReference type="EMBL" id="KN817522">
    <property type="protein sequence ID" value="KJA27979.1"/>
    <property type="molecule type" value="Genomic_DNA"/>
</dbReference>
<feature type="compositionally biased region" description="Low complexity" evidence="1">
    <location>
        <begin position="609"/>
        <end position="622"/>
    </location>
</feature>
<feature type="compositionally biased region" description="Polar residues" evidence="1">
    <location>
        <begin position="711"/>
        <end position="720"/>
    </location>
</feature>
<feature type="transmembrane region" description="Helical" evidence="2">
    <location>
        <begin position="328"/>
        <end position="349"/>
    </location>
</feature>
<evidence type="ECO:0000259" key="4">
    <source>
        <dbReference type="Pfam" id="PF23317"/>
    </source>
</evidence>
<name>A0A0D2PAP4_HYPSF</name>
<feature type="compositionally biased region" description="Basic and acidic residues" evidence="1">
    <location>
        <begin position="598"/>
        <end position="607"/>
    </location>
</feature>
<evidence type="ECO:0000256" key="2">
    <source>
        <dbReference type="SAM" id="Phobius"/>
    </source>
</evidence>
<dbReference type="InterPro" id="IPR056337">
    <property type="entry name" value="LHD_YVC1"/>
</dbReference>
<feature type="region of interest" description="Disordered" evidence="1">
    <location>
        <begin position="695"/>
        <end position="762"/>
    </location>
</feature>
<feature type="transmembrane region" description="Helical" evidence="2">
    <location>
        <begin position="236"/>
        <end position="255"/>
    </location>
</feature>
<feature type="transmembrane region" description="Helical" evidence="2">
    <location>
        <begin position="423"/>
        <end position="448"/>
    </location>
</feature>
<evidence type="ECO:0000259" key="3">
    <source>
        <dbReference type="Pfam" id="PF23190"/>
    </source>
</evidence>
<dbReference type="InterPro" id="IPR056336">
    <property type="entry name" value="YVC1_C"/>
</dbReference>
<reference evidence="6" key="1">
    <citation type="submission" date="2014-04" db="EMBL/GenBank/DDBJ databases">
        <title>Evolutionary Origins and Diversification of the Mycorrhizal Mutualists.</title>
        <authorList>
            <consortium name="DOE Joint Genome Institute"/>
            <consortium name="Mycorrhizal Genomics Consortium"/>
            <person name="Kohler A."/>
            <person name="Kuo A."/>
            <person name="Nagy L.G."/>
            <person name="Floudas D."/>
            <person name="Copeland A."/>
            <person name="Barry K.W."/>
            <person name="Cichocki N."/>
            <person name="Veneault-Fourrey C."/>
            <person name="LaButti K."/>
            <person name="Lindquist E.A."/>
            <person name="Lipzen A."/>
            <person name="Lundell T."/>
            <person name="Morin E."/>
            <person name="Murat C."/>
            <person name="Riley R."/>
            <person name="Ohm R."/>
            <person name="Sun H."/>
            <person name="Tunlid A."/>
            <person name="Henrissat B."/>
            <person name="Grigoriev I.V."/>
            <person name="Hibbett D.S."/>
            <person name="Martin F."/>
        </authorList>
    </citation>
    <scope>NUCLEOTIDE SEQUENCE [LARGE SCALE GENOMIC DNA]</scope>
    <source>
        <strain evidence="6">FD-334 SS-4</strain>
    </source>
</reference>
<dbReference type="Proteomes" id="UP000054270">
    <property type="component" value="Unassembled WGS sequence"/>
</dbReference>
<evidence type="ECO:0008006" key="7">
    <source>
        <dbReference type="Google" id="ProtNLM"/>
    </source>
</evidence>
<sequence length="800" mass="89225">MSESQEPEQQPLLHHVNEALQSPEVYPVIHMLKKANTSPSDTPLSLEALMGPDLTYTLVRPLVLKYLKKQQEGNMSVTFCCLITRIHFLRDDNMATAALSCSRAALCEILATRIFRTNANDLLNLTIAATTSWPVYSGADPTVIAQAREERDDDLEERVGNAIEMAILGKAKHFIKSSACQKMINAIWSGKCVYQAENNHSILSDTYKRAPVHFYDPHKAPLLDHYRLKVPAIRSVLDYFNFLILFTLFIFALEFNQYDKLTTAELFFMIYALGFTLEKFAAMQEHGIKVYFKGTWNGFDLAFITTFFIYGALRIYGLYHHNHRISNLGIDVLAVIACLMFPRLAFVTFKDSLLVLSLRAMIVQFTMLMLIAAFCFLGFLYALWTLSRETAAFGPGLIAWWMLDLWFGLDASGFDHATKFHPIFGPVLMVTYACLSNTLLLTVLVSILSNTFASVNEDAAAEAMFRKAIATIEGVKADFLFSYQPPVNLIALCIMLPASYILSPRWFHKVNVFMIRLTSFPILLGISVYERQSKTAGTITFYDTVAHVAEKAFDTLPRALKRMALFEGLAGAGSDIDAVFEIEDSYDSALDMGDTHDEFSFRDERRGSRGSARRLSGASSRGGRPGPSPPQNVAQRARLNTGVSQGVDHTTFSPLAHVYNPFLLDHDHNTPDTAAAHGISYGPATRRRLTSIMATQPRPMPDVFGSEARSNRSNPQSFSDKNALPRRGILSTSPSQEPVIDPSPVRATEAEGAEDDTGESAAQVIQHRAITSRLDDIERRQARMESLLVEISSSITSIRH</sequence>
<feature type="transmembrane region" description="Helical" evidence="2">
    <location>
        <begin position="390"/>
        <end position="411"/>
    </location>
</feature>
<keyword evidence="2" id="KW-1133">Transmembrane helix</keyword>
<dbReference type="STRING" id="945553.A0A0D2PAP4"/>
<organism evidence="5 6">
    <name type="scientific">Hypholoma sublateritium (strain FD-334 SS-4)</name>
    <dbReference type="NCBI Taxonomy" id="945553"/>
    <lineage>
        <taxon>Eukaryota</taxon>
        <taxon>Fungi</taxon>
        <taxon>Dikarya</taxon>
        <taxon>Basidiomycota</taxon>
        <taxon>Agaricomycotina</taxon>
        <taxon>Agaricomycetes</taxon>
        <taxon>Agaricomycetidae</taxon>
        <taxon>Agaricales</taxon>
        <taxon>Agaricineae</taxon>
        <taxon>Strophariaceae</taxon>
        <taxon>Hypholoma</taxon>
    </lineage>
</organism>
<accession>A0A0D2PAP4</accession>
<keyword evidence="2" id="KW-0472">Membrane</keyword>
<gene>
    <name evidence="5" type="ORF">HYPSUDRAFT_34236</name>
</gene>
<evidence type="ECO:0000256" key="1">
    <source>
        <dbReference type="SAM" id="MobiDB-lite"/>
    </source>
</evidence>
<feature type="transmembrane region" description="Helical" evidence="2">
    <location>
        <begin position="486"/>
        <end position="503"/>
    </location>
</feature>
<feature type="transmembrane region" description="Helical" evidence="2">
    <location>
        <begin position="261"/>
        <end position="277"/>
    </location>
</feature>
<dbReference type="Pfam" id="PF23317">
    <property type="entry name" value="YVC1_C"/>
    <property type="match status" value="1"/>
</dbReference>
<dbReference type="OrthoDB" id="2373987at2759"/>
<feature type="domain" description="Calcium channel YVC1-like C-terminal transmembrane" evidence="4">
    <location>
        <begin position="242"/>
        <end position="547"/>
    </location>
</feature>
<feature type="transmembrane region" description="Helical" evidence="2">
    <location>
        <begin position="298"/>
        <end position="316"/>
    </location>
</feature>
<keyword evidence="2" id="KW-0812">Transmembrane</keyword>
<keyword evidence="6" id="KW-1185">Reference proteome</keyword>
<feature type="region of interest" description="Disordered" evidence="1">
    <location>
        <begin position="598"/>
        <end position="634"/>
    </location>
</feature>
<evidence type="ECO:0000313" key="6">
    <source>
        <dbReference type="Proteomes" id="UP000054270"/>
    </source>
</evidence>
<dbReference type="PANTHER" id="PTHR35859:SF1">
    <property type="entry name" value="NONSELECTIVE CATION CHANNEL PROTEIN"/>
    <property type="match status" value="1"/>
</dbReference>
<evidence type="ECO:0000313" key="5">
    <source>
        <dbReference type="EMBL" id="KJA27979.1"/>
    </source>
</evidence>
<proteinExistence type="predicted"/>
<feature type="transmembrane region" description="Helical" evidence="2">
    <location>
        <begin position="361"/>
        <end position="384"/>
    </location>
</feature>
<dbReference type="InterPro" id="IPR052971">
    <property type="entry name" value="TRP_calcium_channel"/>
</dbReference>
<dbReference type="OMA" id="FPRIAFN"/>